<sequence length="1026" mass="117762">MNRGKSPVFKYQVGGSLPANAPTYVKRHADEELYNALKAGEFCYVLNSRQTGKSSLRVRTMQRLEAEGFACAAIDLTMIGTQQVTQQSWYGSLIRILLERFQLSENFNWQSWWQEREMLPPLQCFREFIEQILLVEVAKNIIIFIDEIDSVLNLDFLTDDFFAWIRACYNQRVDKPEYQRLTFVLLGVATPSDLIQNKNQTPFNIGKAITLNGFDYHEAQPLINGLVRRASNPQTVLKEVLKWTGGQPFLTQKLCQVIRKMQSQIPAGSENIQIRKLVRAYFLESWEVRDQPEHLKTIRNRLLRNKPFAGKLLGLYQQILQRGEIVADYTPEQIELRLSGLVVKQTGKQHDQPVLKVYNRIYKFVFDQNWVDHAFADLRPYAREIKTWLASHCRDASQLLKGDRLQSALSWALNKSLSNDDYRFLTTSQDWEKRKVQKAFEEVQKYSEARRQGKHNPVLSNDEGNFYEFLEQLTSESFKYVVSNIELDFGVVNQTLSMMNKIVESQGFDEVLDEMLRSITSKTGEVLNADRTTIFLLDQEKNELWSKVAKGEGSGMVEIRISFDEAIAGEAATTKKLVNIPYDFYDDPRSSIAREIDKRTLYRTYSLLALPLLDEEGDLVGVIQLLNKLKLSHSQETTLAEKIDLDKRIDRNGFTSEDERLLTEFARSIQLILKSSKMFYKAAQKQRETSALMNATQSLGRSSLDLDETLKKVMDEAKKLINADIGTVWLLDSERDELHGKITIADGTLQEKRISKWKSFAGEVATTGKPLIIPFDLYDHPNSKTAKQTDQESDYRSCSMLCMPVFDANSELIGVTQLVNKKKQGDFPDYDPRDWPTAPECWRASFDLYDQNLMEAFNIQAGVAIQNAKCFDTVKREMQKQRELFCSAPQGLIFTRHFNRAKQQMQKQRELFCSAPQGLIFTDRTGKITLVNEWAKSLLGQWDIEYKSLRELVLVKDGNFAQWFDKALAAKDEAEYEQFYPTQIILSPATGTEHSVDLTIFSLPNASDSNELCAILMIINEIGAEA</sequence>
<dbReference type="Pfam" id="PF14516">
    <property type="entry name" value="AAA_35"/>
    <property type="match status" value="1"/>
</dbReference>
<dbReference type="InterPro" id="IPR003018">
    <property type="entry name" value="GAF"/>
</dbReference>
<evidence type="ECO:0000313" key="2">
    <source>
        <dbReference type="EMBL" id="NER30709.1"/>
    </source>
</evidence>
<feature type="domain" description="GAF" evidence="1">
    <location>
        <begin position="507"/>
        <end position="683"/>
    </location>
</feature>
<dbReference type="InterPro" id="IPR035965">
    <property type="entry name" value="PAS-like_dom_sf"/>
</dbReference>
<dbReference type="AlphaFoldDB" id="A0A6B3NC83"/>
<organism evidence="2">
    <name type="scientific">Symploca sp. SIO1C4</name>
    <dbReference type="NCBI Taxonomy" id="2607765"/>
    <lineage>
        <taxon>Bacteria</taxon>
        <taxon>Bacillati</taxon>
        <taxon>Cyanobacteriota</taxon>
        <taxon>Cyanophyceae</taxon>
        <taxon>Coleofasciculales</taxon>
        <taxon>Coleofasciculaceae</taxon>
        <taxon>Symploca</taxon>
    </lineage>
</organism>
<dbReference type="EMBL" id="JAAHFQ010000626">
    <property type="protein sequence ID" value="NER30709.1"/>
    <property type="molecule type" value="Genomic_DNA"/>
</dbReference>
<dbReference type="PANTHER" id="PTHR43155">
    <property type="entry name" value="CYCLIC DI-GMP PHOSPHODIESTERASE PA4108-RELATED"/>
    <property type="match status" value="1"/>
</dbReference>
<dbReference type="InterPro" id="IPR029016">
    <property type="entry name" value="GAF-like_dom_sf"/>
</dbReference>
<name>A0A6B3NC83_9CYAN</name>
<evidence type="ECO:0000259" key="1">
    <source>
        <dbReference type="SMART" id="SM00065"/>
    </source>
</evidence>
<dbReference type="SUPFAM" id="SSF55781">
    <property type="entry name" value="GAF domain-like"/>
    <property type="match status" value="2"/>
</dbReference>
<protein>
    <submittedName>
        <fullName evidence="2">GAF domain-containing protein</fullName>
    </submittedName>
</protein>
<accession>A0A6B3NC83</accession>
<comment type="caution">
    <text evidence="2">The sequence shown here is derived from an EMBL/GenBank/DDBJ whole genome shotgun (WGS) entry which is preliminary data.</text>
</comment>
<dbReference type="SUPFAM" id="SSF52540">
    <property type="entry name" value="P-loop containing nucleoside triphosphate hydrolases"/>
    <property type="match status" value="1"/>
</dbReference>
<dbReference type="InterPro" id="IPR027417">
    <property type="entry name" value="P-loop_NTPase"/>
</dbReference>
<dbReference type="SMART" id="SM00065">
    <property type="entry name" value="GAF"/>
    <property type="match status" value="2"/>
</dbReference>
<dbReference type="Gene3D" id="3.30.450.20">
    <property type="entry name" value="PAS domain"/>
    <property type="match status" value="1"/>
</dbReference>
<dbReference type="PANTHER" id="PTHR43155:SF2">
    <property type="entry name" value="CYCLIC DI-GMP PHOSPHODIESTERASE PA4108"/>
    <property type="match status" value="1"/>
</dbReference>
<dbReference type="SUPFAM" id="SSF55785">
    <property type="entry name" value="PYP-like sensor domain (PAS domain)"/>
    <property type="match status" value="1"/>
</dbReference>
<gene>
    <name evidence="2" type="ORF">F6J89_24615</name>
</gene>
<feature type="domain" description="GAF" evidence="1">
    <location>
        <begin position="705"/>
        <end position="875"/>
    </location>
</feature>
<reference evidence="2" key="1">
    <citation type="submission" date="2019-11" db="EMBL/GenBank/DDBJ databases">
        <title>Genomic insights into an expanded diversity of filamentous marine cyanobacteria reveals the extraordinary biosynthetic potential of Moorea and Okeania.</title>
        <authorList>
            <person name="Ferreira Leao T."/>
            <person name="Wang M."/>
            <person name="Moss N."/>
            <person name="Da Silva R."/>
            <person name="Sanders J."/>
            <person name="Nurk S."/>
            <person name="Gurevich A."/>
            <person name="Humphrey G."/>
            <person name="Reher R."/>
            <person name="Zhu Q."/>
            <person name="Belda-Ferre P."/>
            <person name="Glukhov E."/>
            <person name="Rex R."/>
            <person name="Dorrestein P.C."/>
            <person name="Knight R."/>
            <person name="Pevzner P."/>
            <person name="Gerwick W.H."/>
            <person name="Gerwick L."/>
        </authorList>
    </citation>
    <scope>NUCLEOTIDE SEQUENCE</scope>
    <source>
        <strain evidence="2">SIO1C4</strain>
    </source>
</reference>
<dbReference type="Gene3D" id="3.30.450.40">
    <property type="match status" value="2"/>
</dbReference>
<proteinExistence type="predicted"/>
<dbReference type="Pfam" id="PF01590">
    <property type="entry name" value="GAF"/>
    <property type="match status" value="2"/>
</dbReference>
<dbReference type="Gene3D" id="3.40.50.300">
    <property type="entry name" value="P-loop containing nucleotide triphosphate hydrolases"/>
    <property type="match status" value="1"/>
</dbReference>